<dbReference type="Proteomes" id="UP000596742">
    <property type="component" value="Unassembled WGS sequence"/>
</dbReference>
<dbReference type="GO" id="GO:0008270">
    <property type="term" value="F:zinc ion binding"/>
    <property type="evidence" value="ECO:0007669"/>
    <property type="project" value="UniProtKB-KW"/>
</dbReference>
<dbReference type="Pfam" id="PF13920">
    <property type="entry name" value="zf-C3HC4_3"/>
    <property type="match status" value="1"/>
</dbReference>
<dbReference type="Pfam" id="PF02017">
    <property type="entry name" value="CIDE-N"/>
    <property type="match status" value="1"/>
</dbReference>
<feature type="compositionally biased region" description="Polar residues" evidence="7">
    <location>
        <begin position="266"/>
        <end position="317"/>
    </location>
</feature>
<sequence length="426" mass="47736">MDAKMETDCNSDEERRMAAQLVIRPLKACNNTREQRKGIVCSTTGYEEFLNTCCAKFEVEAIVCVVLEEDGTEVDAAYFSLLPQNTNLMILCPGQTWQKDTPQSSTTPSDERINPRLMSYIEKCRTTSRVSTAEKKTTSGSRTKAVIIGWQHFSYSINKYVLMKNSTKHFNIGPRPIQMNKCLTQNQVLQEMVHIFFPNGKNFKGKLHRMEYFLGNYKGEGAVFTQLVEYGKDKPHLYLHTKEKIPKFEVQSGSDSQDSDIELPALSTSRNSPQNATPSSSQTYQLQYTTMTPPASNQYSMLTPPASNQYSTLNPPASNQYNTLTPSASNQYSTLTTQASTHVSPADWIQLDTPTVSVSKDFMHRSITAHDDNSQRCTVCVDRPKTAVIIPCGHTFCMACATQIEALDQPCPVCRTAIQDVNQCFP</sequence>
<keyword evidence="2" id="KW-0479">Metal-binding</keyword>
<dbReference type="Gene3D" id="3.30.40.10">
    <property type="entry name" value="Zinc/RING finger domain, C3HC4 (zinc finger)"/>
    <property type="match status" value="1"/>
</dbReference>
<evidence type="ECO:0000256" key="1">
    <source>
        <dbReference type="ARBA" id="ARBA00022703"/>
    </source>
</evidence>
<organism evidence="10 11">
    <name type="scientific">Mytilus galloprovincialis</name>
    <name type="common">Mediterranean mussel</name>
    <dbReference type="NCBI Taxonomy" id="29158"/>
    <lineage>
        <taxon>Eukaryota</taxon>
        <taxon>Metazoa</taxon>
        <taxon>Spiralia</taxon>
        <taxon>Lophotrochozoa</taxon>
        <taxon>Mollusca</taxon>
        <taxon>Bivalvia</taxon>
        <taxon>Autobranchia</taxon>
        <taxon>Pteriomorphia</taxon>
        <taxon>Mytilida</taxon>
        <taxon>Mytiloidea</taxon>
        <taxon>Mytilidae</taxon>
        <taxon>Mytilinae</taxon>
        <taxon>Mytilus</taxon>
    </lineage>
</organism>
<evidence type="ECO:0000256" key="7">
    <source>
        <dbReference type="SAM" id="MobiDB-lite"/>
    </source>
</evidence>
<comment type="caution">
    <text evidence="10">The sequence shown here is derived from an EMBL/GenBank/DDBJ whole genome shotgun (WGS) entry which is preliminary data.</text>
</comment>
<keyword evidence="3 5" id="KW-0863">Zinc-finger</keyword>
<protein>
    <submittedName>
        <fullName evidence="10">Uncharacterized protein</fullName>
    </submittedName>
</protein>
<evidence type="ECO:0000313" key="10">
    <source>
        <dbReference type="EMBL" id="VDI10043.1"/>
    </source>
</evidence>
<dbReference type="InterPro" id="IPR017907">
    <property type="entry name" value="Znf_RING_CS"/>
</dbReference>
<evidence type="ECO:0000259" key="8">
    <source>
        <dbReference type="PROSITE" id="PS50089"/>
    </source>
</evidence>
<dbReference type="InterPro" id="IPR003508">
    <property type="entry name" value="CIDE-N_dom"/>
</dbReference>
<dbReference type="OrthoDB" id="6101856at2759"/>
<name>A0A8B6CVG2_MYTGA</name>
<evidence type="ECO:0000313" key="11">
    <source>
        <dbReference type="Proteomes" id="UP000596742"/>
    </source>
</evidence>
<evidence type="ECO:0000256" key="5">
    <source>
        <dbReference type="PROSITE-ProRule" id="PRU00175"/>
    </source>
</evidence>
<feature type="domain" description="CIDE-N" evidence="9">
    <location>
        <begin position="22"/>
        <end position="99"/>
    </location>
</feature>
<dbReference type="PANTHER" id="PTHR12306">
    <property type="entry name" value="CELL DEATH ACTIVATOR CIDE"/>
    <property type="match status" value="1"/>
</dbReference>
<dbReference type="PROSITE" id="PS00518">
    <property type="entry name" value="ZF_RING_1"/>
    <property type="match status" value="1"/>
</dbReference>
<evidence type="ECO:0000259" key="9">
    <source>
        <dbReference type="PROSITE" id="PS51135"/>
    </source>
</evidence>
<feature type="domain" description="RING-type" evidence="8">
    <location>
        <begin position="377"/>
        <end position="415"/>
    </location>
</feature>
<feature type="region of interest" description="Disordered" evidence="7">
    <location>
        <begin position="249"/>
        <end position="317"/>
    </location>
</feature>
<dbReference type="PROSITE" id="PS50089">
    <property type="entry name" value="ZF_RING_2"/>
    <property type="match status" value="1"/>
</dbReference>
<gene>
    <name evidence="10" type="ORF">MGAL_10B070960</name>
</gene>
<dbReference type="AlphaFoldDB" id="A0A8B6CVG2"/>
<dbReference type="PROSITE" id="PS51135">
    <property type="entry name" value="CIDE_N"/>
    <property type="match status" value="1"/>
</dbReference>
<dbReference type="SMART" id="SM00184">
    <property type="entry name" value="RING"/>
    <property type="match status" value="1"/>
</dbReference>
<accession>A0A8B6CVG2</accession>
<keyword evidence="4" id="KW-0862">Zinc</keyword>
<dbReference type="SMART" id="SM00266">
    <property type="entry name" value="CAD"/>
    <property type="match status" value="1"/>
</dbReference>
<evidence type="ECO:0000256" key="6">
    <source>
        <dbReference type="PROSITE-ProRule" id="PRU00447"/>
    </source>
</evidence>
<keyword evidence="11" id="KW-1185">Reference proteome</keyword>
<dbReference type="InterPro" id="IPR013083">
    <property type="entry name" value="Znf_RING/FYVE/PHD"/>
</dbReference>
<dbReference type="EMBL" id="UYJE01002362">
    <property type="protein sequence ID" value="VDI10043.1"/>
    <property type="molecule type" value="Genomic_DNA"/>
</dbReference>
<proteinExistence type="predicted"/>
<reference evidence="10" key="1">
    <citation type="submission" date="2018-11" db="EMBL/GenBank/DDBJ databases">
        <authorList>
            <person name="Alioto T."/>
            <person name="Alioto T."/>
        </authorList>
    </citation>
    <scope>NUCLEOTIDE SEQUENCE</scope>
</reference>
<dbReference type="InterPro" id="IPR001841">
    <property type="entry name" value="Znf_RING"/>
</dbReference>
<dbReference type="PANTHER" id="PTHR12306:SF15">
    <property type="entry name" value="DNAATION FACTOR-RELATED PROTEIN 1, ISOFORM B-RELATED"/>
    <property type="match status" value="1"/>
</dbReference>
<dbReference type="GO" id="GO:0042981">
    <property type="term" value="P:regulation of apoptotic process"/>
    <property type="evidence" value="ECO:0007669"/>
    <property type="project" value="TreeGrafter"/>
</dbReference>
<dbReference type="Gene3D" id="3.10.20.10">
    <property type="match status" value="1"/>
</dbReference>
<dbReference type="SUPFAM" id="SSF57850">
    <property type="entry name" value="RING/U-box"/>
    <property type="match status" value="1"/>
</dbReference>
<evidence type="ECO:0000256" key="4">
    <source>
        <dbReference type="ARBA" id="ARBA00022833"/>
    </source>
</evidence>
<evidence type="ECO:0000256" key="2">
    <source>
        <dbReference type="ARBA" id="ARBA00022723"/>
    </source>
</evidence>
<keyword evidence="1 6" id="KW-0053">Apoptosis</keyword>
<dbReference type="GO" id="GO:0006915">
    <property type="term" value="P:apoptotic process"/>
    <property type="evidence" value="ECO:0007669"/>
    <property type="project" value="UniProtKB-UniRule"/>
</dbReference>
<dbReference type="SUPFAM" id="SSF54277">
    <property type="entry name" value="CAD &amp; PB1 domains"/>
    <property type="match status" value="1"/>
</dbReference>
<evidence type="ECO:0000256" key="3">
    <source>
        <dbReference type="ARBA" id="ARBA00022771"/>
    </source>
</evidence>